<dbReference type="InterPro" id="IPR009778">
    <property type="entry name" value="ROF"/>
</dbReference>
<sequence length="86" mass="9910">MPPRIPCQIHDYFEAACVRNYTLDVEIYSAQRITAKAVDIRYDKDKNEYLVLATLGRQKFIKLTDIRSVSVLDSDADFSEIPINDL</sequence>
<dbReference type="InterPro" id="IPR023534">
    <property type="entry name" value="Rof/RNase_P-like"/>
</dbReference>
<gene>
    <name evidence="1" type="ORF">QTP81_15895</name>
</gene>
<evidence type="ECO:0000313" key="1">
    <source>
        <dbReference type="EMBL" id="MDM7862087.1"/>
    </source>
</evidence>
<reference evidence="1 2" key="1">
    <citation type="submission" date="2023-06" db="EMBL/GenBank/DDBJ databases">
        <title>Alteromonas sp. ASW11-36 isolated from intertidal sand.</title>
        <authorList>
            <person name="Li Y."/>
        </authorList>
    </citation>
    <scope>NUCLEOTIDE SEQUENCE [LARGE SCALE GENOMIC DNA]</scope>
    <source>
        <strain evidence="1 2">ASW11-36</strain>
    </source>
</reference>
<dbReference type="EMBL" id="JAUCBP010000013">
    <property type="protein sequence ID" value="MDM7862087.1"/>
    <property type="molecule type" value="Genomic_DNA"/>
</dbReference>
<protein>
    <submittedName>
        <fullName evidence="1">Rho-binding antiterminator</fullName>
    </submittedName>
</protein>
<dbReference type="Pfam" id="PF07073">
    <property type="entry name" value="ROF"/>
    <property type="match status" value="1"/>
</dbReference>
<proteinExistence type="predicted"/>
<organism evidence="1 2">
    <name type="scientific">Alteromonas arenosi</name>
    <dbReference type="NCBI Taxonomy" id="3055817"/>
    <lineage>
        <taxon>Bacteria</taxon>
        <taxon>Pseudomonadati</taxon>
        <taxon>Pseudomonadota</taxon>
        <taxon>Gammaproteobacteria</taxon>
        <taxon>Alteromonadales</taxon>
        <taxon>Alteromonadaceae</taxon>
        <taxon>Alteromonas/Salinimonas group</taxon>
        <taxon>Alteromonas</taxon>
    </lineage>
</organism>
<dbReference type="Proteomes" id="UP001234343">
    <property type="component" value="Unassembled WGS sequence"/>
</dbReference>
<comment type="caution">
    <text evidence="1">The sequence shown here is derived from an EMBL/GenBank/DDBJ whole genome shotgun (WGS) entry which is preliminary data.</text>
</comment>
<dbReference type="Gene3D" id="2.30.30.400">
    <property type="entry name" value="Rof-like"/>
    <property type="match status" value="1"/>
</dbReference>
<name>A0ABT7T0X2_9ALTE</name>
<dbReference type="InterPro" id="IPR038626">
    <property type="entry name" value="Rof-like_sf"/>
</dbReference>
<keyword evidence="2" id="KW-1185">Reference proteome</keyword>
<evidence type="ECO:0000313" key="2">
    <source>
        <dbReference type="Proteomes" id="UP001234343"/>
    </source>
</evidence>
<accession>A0ABT7T0X2</accession>
<dbReference type="SUPFAM" id="SSF101744">
    <property type="entry name" value="Rof/RNase P subunit-like"/>
    <property type="match status" value="1"/>
</dbReference>
<dbReference type="RefSeq" id="WP_289366838.1">
    <property type="nucleotide sequence ID" value="NZ_JAUCBP010000013.1"/>
</dbReference>